<name>A0A7S1V7V1_9STRA</name>
<accession>A0A7S1V7V1</accession>
<reference evidence="2" key="1">
    <citation type="submission" date="2021-01" db="EMBL/GenBank/DDBJ databases">
        <authorList>
            <person name="Corre E."/>
            <person name="Pelletier E."/>
            <person name="Niang G."/>
            <person name="Scheremetjew M."/>
            <person name="Finn R."/>
            <person name="Kale V."/>
            <person name="Holt S."/>
            <person name="Cochrane G."/>
            <person name="Meng A."/>
            <person name="Brown T."/>
            <person name="Cohen L."/>
        </authorList>
    </citation>
    <scope>NUCLEOTIDE SEQUENCE</scope>
    <source>
        <strain evidence="2">CCMP 410</strain>
    </source>
</reference>
<sequence length="146" mass="16159">MSANNRRRRMVGPTSHEWVSKANADDDVASKANTVSAAATLMPMKEDPEPDIDGGELKETQKESPSPLRRTTATRSRKRRVRSATKESAIVSPAVLPPQRLMNPARSKRHNDLQSMAMTRMGDHPTSNLNVVAQGIDLLTMTFHSR</sequence>
<dbReference type="EMBL" id="HBGK01032229">
    <property type="protein sequence ID" value="CAD9290886.1"/>
    <property type="molecule type" value="Transcribed_RNA"/>
</dbReference>
<evidence type="ECO:0000256" key="1">
    <source>
        <dbReference type="SAM" id="MobiDB-lite"/>
    </source>
</evidence>
<proteinExistence type="predicted"/>
<gene>
    <name evidence="2" type="ORF">GOCE00092_LOCUS16847</name>
</gene>
<evidence type="ECO:0000313" key="2">
    <source>
        <dbReference type="EMBL" id="CAD9290886.1"/>
    </source>
</evidence>
<dbReference type="AlphaFoldDB" id="A0A7S1V7V1"/>
<organism evidence="2">
    <name type="scientific">Grammatophora oceanica</name>
    <dbReference type="NCBI Taxonomy" id="210454"/>
    <lineage>
        <taxon>Eukaryota</taxon>
        <taxon>Sar</taxon>
        <taxon>Stramenopiles</taxon>
        <taxon>Ochrophyta</taxon>
        <taxon>Bacillariophyta</taxon>
        <taxon>Fragilariophyceae</taxon>
        <taxon>Fragilariophycidae</taxon>
        <taxon>Rhabdonematales</taxon>
        <taxon>Grammatophoraceae</taxon>
        <taxon>Grammatophora</taxon>
    </lineage>
</organism>
<feature type="compositionally biased region" description="Basic residues" evidence="1">
    <location>
        <begin position="1"/>
        <end position="10"/>
    </location>
</feature>
<feature type="region of interest" description="Disordered" evidence="1">
    <location>
        <begin position="1"/>
        <end position="106"/>
    </location>
</feature>
<protein>
    <submittedName>
        <fullName evidence="2">Uncharacterized protein</fullName>
    </submittedName>
</protein>